<dbReference type="OrthoDB" id="4556777at2"/>
<dbReference type="RefSeq" id="WP_040732613.1">
    <property type="nucleotide sequence ID" value="NZ_QJKF01000011.1"/>
</dbReference>
<evidence type="ECO:0000313" key="2">
    <source>
        <dbReference type="Proteomes" id="UP000247569"/>
    </source>
</evidence>
<proteinExistence type="predicted"/>
<organism evidence="1 2">
    <name type="scientific">Nocardia tenerifensis</name>
    <dbReference type="NCBI Taxonomy" id="228006"/>
    <lineage>
        <taxon>Bacteria</taxon>
        <taxon>Bacillati</taxon>
        <taxon>Actinomycetota</taxon>
        <taxon>Actinomycetes</taxon>
        <taxon>Mycobacteriales</taxon>
        <taxon>Nocardiaceae</taxon>
        <taxon>Nocardia</taxon>
    </lineage>
</organism>
<dbReference type="Proteomes" id="UP000247569">
    <property type="component" value="Unassembled WGS sequence"/>
</dbReference>
<reference evidence="1 2" key="1">
    <citation type="submission" date="2018-05" db="EMBL/GenBank/DDBJ databases">
        <title>Genomic Encyclopedia of Type Strains, Phase IV (KMG-IV): sequencing the most valuable type-strain genomes for metagenomic binning, comparative biology and taxonomic classification.</title>
        <authorList>
            <person name="Goeker M."/>
        </authorList>
    </citation>
    <scope>NUCLEOTIDE SEQUENCE [LARGE SCALE GENOMIC DNA]</scope>
    <source>
        <strain evidence="1 2">DSM 44704</strain>
    </source>
</reference>
<keyword evidence="2" id="KW-1185">Reference proteome</keyword>
<dbReference type="EMBL" id="QJKF01000011">
    <property type="protein sequence ID" value="PXX59679.1"/>
    <property type="molecule type" value="Genomic_DNA"/>
</dbReference>
<comment type="caution">
    <text evidence="1">The sequence shown here is derived from an EMBL/GenBank/DDBJ whole genome shotgun (WGS) entry which is preliminary data.</text>
</comment>
<gene>
    <name evidence="1" type="ORF">DFR70_11161</name>
</gene>
<dbReference type="AlphaFoldDB" id="A0A318JT13"/>
<accession>A0A318JT13</accession>
<evidence type="ECO:0000313" key="1">
    <source>
        <dbReference type="EMBL" id="PXX59679.1"/>
    </source>
</evidence>
<name>A0A318JT13_9NOCA</name>
<protein>
    <submittedName>
        <fullName evidence="1">Uncharacterized protein</fullName>
    </submittedName>
</protein>
<sequence>MGRLLFLVLVIAVLAFIAWWISREWSGDAERVEEAKHEVRGYVDRLGRELTTLAAQDDAALGLLAEAADRLNTARNQLASATTLGQVRAARETARTGLYFLGRAHETTGCDPGPPTPN</sequence>